<dbReference type="KEGG" id="ifl:C1H71_12605"/>
<dbReference type="Proteomes" id="UP000515917">
    <property type="component" value="Chromosome"/>
</dbReference>
<name>A0A7G3GCB1_9NEIS</name>
<dbReference type="EMBL" id="CP025781">
    <property type="protein sequence ID" value="QBC44285.1"/>
    <property type="molecule type" value="Genomic_DNA"/>
</dbReference>
<accession>A0A7G3GCB1</accession>
<evidence type="ECO:0000313" key="2">
    <source>
        <dbReference type="Proteomes" id="UP000515917"/>
    </source>
</evidence>
<evidence type="ECO:0000313" key="1">
    <source>
        <dbReference type="EMBL" id="QBC44285.1"/>
    </source>
</evidence>
<protein>
    <submittedName>
        <fullName evidence="1">Uncharacterized protein</fullName>
    </submittedName>
</protein>
<organism evidence="1 2">
    <name type="scientific">Iodobacter fluviatilis</name>
    <dbReference type="NCBI Taxonomy" id="537"/>
    <lineage>
        <taxon>Bacteria</taxon>
        <taxon>Pseudomonadati</taxon>
        <taxon>Pseudomonadota</taxon>
        <taxon>Betaproteobacteria</taxon>
        <taxon>Neisseriales</taxon>
        <taxon>Chitinibacteraceae</taxon>
        <taxon>Iodobacter</taxon>
    </lineage>
</organism>
<gene>
    <name evidence="1" type="ORF">C1H71_12605</name>
</gene>
<keyword evidence="2" id="KW-1185">Reference proteome</keyword>
<sequence>MIFVFAHEHPCDLASHQILSELHHEQGGDWRLERERKIEQIELRSQFVTDSYMAVPFIQFVVPRIQAQLQRTLDGG</sequence>
<dbReference type="RefSeq" id="WP_130106821.1">
    <property type="nucleotide sequence ID" value="NZ_CP025781.1"/>
</dbReference>
<proteinExistence type="predicted"/>
<dbReference type="AlphaFoldDB" id="A0A7G3GCB1"/>
<reference evidence="1 2" key="1">
    <citation type="submission" date="2018-01" db="EMBL/GenBank/DDBJ databases">
        <title>Genome sequence of Iodobacter sp. strain PCH194 isolated from Indian Trans-Himalaya.</title>
        <authorList>
            <person name="Kumar V."/>
            <person name="Thakur V."/>
            <person name="Kumar S."/>
            <person name="Singh D."/>
        </authorList>
    </citation>
    <scope>NUCLEOTIDE SEQUENCE [LARGE SCALE GENOMIC DNA]</scope>
    <source>
        <strain evidence="1 2">PCH194</strain>
    </source>
</reference>